<dbReference type="HOGENOM" id="CLU_2509325_0_0_11"/>
<sequence>MTIGHRGLSRSRTWNPLSHHPSAGFRVASRPVPVGDVGVALVRVVRVTSEGIRVIAEASRSSHGNITLGVRLNSLGHGFVRGSSG</sequence>
<protein>
    <submittedName>
        <fullName evidence="2">Uncharacterized protein</fullName>
    </submittedName>
</protein>
<feature type="region of interest" description="Disordered" evidence="1">
    <location>
        <begin position="1"/>
        <end position="22"/>
    </location>
</feature>
<dbReference type="EMBL" id="CP003788">
    <property type="protein sequence ID" value="AFR07159.1"/>
    <property type="molecule type" value="Genomic_DNA"/>
</dbReference>
<gene>
    <name evidence="2" type="ordered locus">B005_2657</name>
</gene>
<evidence type="ECO:0000313" key="3">
    <source>
        <dbReference type="Proteomes" id="UP000003779"/>
    </source>
</evidence>
<evidence type="ECO:0000256" key="1">
    <source>
        <dbReference type="SAM" id="MobiDB-lite"/>
    </source>
</evidence>
<reference evidence="2 3" key="1">
    <citation type="journal article" date="2012" name="J. Bacteriol.">
        <title>Whole-Genome Sequence of Nocardiopsis alba Strain ATCC BAA-2165, Associated with Honeybees.</title>
        <authorList>
            <person name="Qiao J."/>
            <person name="Chen L."/>
            <person name="Li Y."/>
            <person name="Wang J."/>
            <person name="Zhang W."/>
            <person name="Chen S."/>
        </authorList>
    </citation>
    <scope>NUCLEOTIDE SEQUENCE [LARGE SCALE GENOMIC DNA]</scope>
    <source>
        <strain evidence="3">ATCC BAA-2165 / BE74</strain>
    </source>
</reference>
<organism evidence="2 3">
    <name type="scientific">Nocardiopsis alba (strain ATCC BAA-2165 / BE74)</name>
    <dbReference type="NCBI Taxonomy" id="1205910"/>
    <lineage>
        <taxon>Bacteria</taxon>
        <taxon>Bacillati</taxon>
        <taxon>Actinomycetota</taxon>
        <taxon>Actinomycetes</taxon>
        <taxon>Streptosporangiales</taxon>
        <taxon>Nocardiopsidaceae</taxon>
        <taxon>Nocardiopsis</taxon>
    </lineage>
</organism>
<evidence type="ECO:0000313" key="2">
    <source>
        <dbReference type="EMBL" id="AFR07159.1"/>
    </source>
</evidence>
<dbReference type="AlphaFoldDB" id="J7L8P6"/>
<dbReference type="KEGG" id="nal:B005_2657"/>
<proteinExistence type="predicted"/>
<reference evidence="3" key="2">
    <citation type="submission" date="2012-08" db="EMBL/GenBank/DDBJ databases">
        <title>Whole-genome sequence of Nocardiopsis alba strain ATCC BAA-2165 associated with honeybees.</title>
        <authorList>
            <person name="Qiao J."/>
            <person name="Chen L."/>
            <person name="Li Y."/>
            <person name="Wang J."/>
            <person name="Zhang W."/>
            <person name="Chen S."/>
        </authorList>
    </citation>
    <scope>NUCLEOTIDE SEQUENCE [LARGE SCALE GENOMIC DNA]</scope>
    <source>
        <strain evidence="3">ATCC BAA-2165 / BE74</strain>
    </source>
</reference>
<dbReference type="Proteomes" id="UP000003779">
    <property type="component" value="Chromosome"/>
</dbReference>
<name>J7L8P6_NOCAA</name>
<accession>J7L8P6</accession>